<feature type="domain" description="Retrovirus-related Pol polyprotein from transposon TNT 1-94-like beta-barrel" evidence="1">
    <location>
        <begin position="49"/>
        <end position="89"/>
    </location>
</feature>
<proteinExistence type="predicted"/>
<evidence type="ECO:0000313" key="3">
    <source>
        <dbReference type="EMBL" id="GEZ90319.1"/>
    </source>
</evidence>
<dbReference type="Pfam" id="PF22936">
    <property type="entry name" value="Pol_BBD"/>
    <property type="match status" value="1"/>
</dbReference>
<dbReference type="EMBL" id="BKCJ010339736">
    <property type="protein sequence ID" value="GEZ90319.1"/>
    <property type="molecule type" value="Genomic_DNA"/>
</dbReference>
<protein>
    <submittedName>
        <fullName evidence="3">Integrase, catalytic region, zinc finger, CCHC-type, peptidase aspartic, catalytic</fullName>
    </submittedName>
</protein>
<name>A0A699IVW1_TANCI</name>
<dbReference type="InterPro" id="IPR057670">
    <property type="entry name" value="SH3_retrovirus"/>
</dbReference>
<organism evidence="3">
    <name type="scientific">Tanacetum cinerariifolium</name>
    <name type="common">Dalmatian daisy</name>
    <name type="synonym">Chrysanthemum cinerariifolium</name>
    <dbReference type="NCBI Taxonomy" id="118510"/>
    <lineage>
        <taxon>Eukaryota</taxon>
        <taxon>Viridiplantae</taxon>
        <taxon>Streptophyta</taxon>
        <taxon>Embryophyta</taxon>
        <taxon>Tracheophyta</taxon>
        <taxon>Spermatophyta</taxon>
        <taxon>Magnoliopsida</taxon>
        <taxon>eudicotyledons</taxon>
        <taxon>Gunneridae</taxon>
        <taxon>Pentapetalae</taxon>
        <taxon>asterids</taxon>
        <taxon>campanulids</taxon>
        <taxon>Asterales</taxon>
        <taxon>Asteraceae</taxon>
        <taxon>Asteroideae</taxon>
        <taxon>Anthemideae</taxon>
        <taxon>Anthemidinae</taxon>
        <taxon>Tanacetum</taxon>
    </lineage>
</organism>
<feature type="domain" description="Retroviral polymerase SH3-like" evidence="2">
    <location>
        <begin position="154"/>
        <end position="192"/>
    </location>
</feature>
<reference evidence="3" key="1">
    <citation type="journal article" date="2019" name="Sci. Rep.">
        <title>Draft genome of Tanacetum cinerariifolium, the natural source of mosquito coil.</title>
        <authorList>
            <person name="Yamashiro T."/>
            <person name="Shiraishi A."/>
            <person name="Satake H."/>
            <person name="Nakayama K."/>
        </authorList>
    </citation>
    <scope>NUCLEOTIDE SEQUENCE</scope>
</reference>
<comment type="caution">
    <text evidence="3">The sequence shown here is derived from an EMBL/GenBank/DDBJ whole genome shotgun (WGS) entry which is preliminary data.</text>
</comment>
<dbReference type="InterPro" id="IPR054722">
    <property type="entry name" value="PolX-like_BBD"/>
</dbReference>
<accession>A0A699IVW1</accession>
<dbReference type="Pfam" id="PF25597">
    <property type="entry name" value="SH3_retrovirus"/>
    <property type="match status" value="1"/>
</dbReference>
<evidence type="ECO:0000259" key="1">
    <source>
        <dbReference type="Pfam" id="PF22936"/>
    </source>
</evidence>
<gene>
    <name evidence="3" type="ORF">Tci_562292</name>
</gene>
<evidence type="ECO:0000259" key="2">
    <source>
        <dbReference type="Pfam" id="PF25597"/>
    </source>
</evidence>
<dbReference type="AlphaFoldDB" id="A0A699IVW1"/>
<sequence>MYAIDVEPIPPRLRNSREVHLDYLKHIKESVATFREIVEEAKVVQIILWYLDSGCSKHMIGDRSRLRNFVKRFIGTVRFGNDHFGAIIGQFCDSDMEVAFRKHSCYVCDTDGVELIKASKTKSWLWHRRLNYLNFGAINDHARKDLRRSWQTIPTADIGIFVGYAPSRKGYRIYNKRTRHTMETIYVQFDELSEPMAPMQLSTGPVPTFMTSVHIRLVPQPPSPTPNLSLTKNDCDTVFCPLFDEYFNPSPRVVSSVLAAVAAPRAVDPAGSPSSTTIDQDVPSVSTSPTIQEIQYQVTHQYSSSKETTLQGFIPSNLHHLIQSFDTLVKLTKNHPLENVIGDPSRLV</sequence>